<gene>
    <name evidence="2" type="ORF">SBRY_40105</name>
</gene>
<feature type="region of interest" description="Disordered" evidence="1">
    <location>
        <begin position="1"/>
        <end position="23"/>
    </location>
</feature>
<dbReference type="EMBL" id="CAJVAX010000018">
    <property type="protein sequence ID" value="CAG7645235.1"/>
    <property type="molecule type" value="Genomic_DNA"/>
</dbReference>
<dbReference type="Proteomes" id="UP001153328">
    <property type="component" value="Unassembled WGS sequence"/>
</dbReference>
<feature type="compositionally biased region" description="Basic and acidic residues" evidence="1">
    <location>
        <begin position="1"/>
        <end position="16"/>
    </location>
</feature>
<protein>
    <submittedName>
        <fullName evidence="2">Uncharacterized protein</fullName>
    </submittedName>
</protein>
<sequence>MGINEVRFDCRPRREDDGDGGEEDGVLVVVPVVDGVPLTALVDGFETAAGMRPAGDAYGGLVPEAQGAGGMADHYLGRTAGTGRPRTAVLGCVCGDVGCWPLMARISVTTGLVVWDFFEQPHRPGRDYTGFGPFRFERGRYEDALRTLAAQGAAQVDSCGGGTPV</sequence>
<name>A0A9W4H287_9ACTN</name>
<comment type="caution">
    <text evidence="2">The sequence shown here is derived from an EMBL/GenBank/DDBJ whole genome shotgun (WGS) entry which is preliminary data.</text>
</comment>
<organism evidence="2 3">
    <name type="scientific">Actinacidiphila bryophytorum</name>
    <dbReference type="NCBI Taxonomy" id="1436133"/>
    <lineage>
        <taxon>Bacteria</taxon>
        <taxon>Bacillati</taxon>
        <taxon>Actinomycetota</taxon>
        <taxon>Actinomycetes</taxon>
        <taxon>Kitasatosporales</taxon>
        <taxon>Streptomycetaceae</taxon>
        <taxon>Actinacidiphila</taxon>
    </lineage>
</organism>
<evidence type="ECO:0000313" key="2">
    <source>
        <dbReference type="EMBL" id="CAG7645235.1"/>
    </source>
</evidence>
<dbReference type="AlphaFoldDB" id="A0A9W4H287"/>
<proteinExistence type="predicted"/>
<accession>A0A9W4H287</accession>
<evidence type="ECO:0000313" key="3">
    <source>
        <dbReference type="Proteomes" id="UP001153328"/>
    </source>
</evidence>
<dbReference type="RefSeq" id="WP_240166569.1">
    <property type="nucleotide sequence ID" value="NZ_CAJVAX010000018.1"/>
</dbReference>
<keyword evidence="3" id="KW-1185">Reference proteome</keyword>
<reference evidence="2" key="1">
    <citation type="submission" date="2021-06" db="EMBL/GenBank/DDBJ databases">
        <authorList>
            <person name="Arsene-Ploetze F."/>
        </authorList>
    </citation>
    <scope>NUCLEOTIDE SEQUENCE</scope>
    <source>
        <strain evidence="2">SBRY1</strain>
    </source>
</reference>
<evidence type="ECO:0000256" key="1">
    <source>
        <dbReference type="SAM" id="MobiDB-lite"/>
    </source>
</evidence>